<dbReference type="Proteomes" id="UP000186758">
    <property type="component" value="Unassembled WGS sequence"/>
</dbReference>
<evidence type="ECO:0000313" key="2">
    <source>
        <dbReference type="Proteomes" id="UP000186758"/>
    </source>
</evidence>
<reference evidence="1 2" key="1">
    <citation type="submission" date="2016-11" db="EMBL/GenBank/DDBJ databases">
        <title>Description of two novel members of the family Erysipelotrichaceae: Ileibacterium lipovorans gen. nov., sp. nov. and Dubosiella newyorkensis, gen. nov., sp. nov.</title>
        <authorList>
            <person name="Cox L.M."/>
            <person name="Sohn J."/>
            <person name="Tyrrell K.L."/>
            <person name="Citron D.M."/>
            <person name="Lawson P.A."/>
            <person name="Patel N.B."/>
            <person name="Iizumi T."/>
            <person name="Perez-Perez G.I."/>
            <person name="Goldstein E.J."/>
            <person name="Blaser M.J."/>
        </authorList>
    </citation>
    <scope>NUCLEOTIDE SEQUENCE [LARGE SCALE GENOMIC DNA]</scope>
    <source>
        <strain evidence="1 2">NYU-BL-K8</strain>
    </source>
</reference>
<gene>
    <name evidence="1" type="ORF">BO223_05420</name>
</gene>
<protein>
    <submittedName>
        <fullName evidence="1">Uncharacterized protein</fullName>
    </submittedName>
</protein>
<name>A0A1Q9YKG1_9FIRM</name>
<comment type="caution">
    <text evidence="1">The sequence shown here is derived from an EMBL/GenBank/DDBJ whole genome shotgun (WGS) entry which is preliminary data.</text>
</comment>
<sequence>MTAGLSQESIQENTGKQVWISEVHACFHYDVCVEFPGQFRFSHFCRKRLEAEKNCLQQESADSQKLNFCYF</sequence>
<proteinExistence type="predicted"/>
<dbReference type="AlphaFoldDB" id="A0A1Q9YKG1"/>
<organism evidence="1 2">
    <name type="scientific">Faecalibaculum rodentium</name>
    <dbReference type="NCBI Taxonomy" id="1702221"/>
    <lineage>
        <taxon>Bacteria</taxon>
        <taxon>Bacillati</taxon>
        <taxon>Bacillota</taxon>
        <taxon>Erysipelotrichia</taxon>
        <taxon>Erysipelotrichales</taxon>
        <taxon>Erysipelotrichaceae</taxon>
        <taxon>Faecalibaculum</taxon>
    </lineage>
</organism>
<evidence type="ECO:0000313" key="1">
    <source>
        <dbReference type="EMBL" id="OLU45134.1"/>
    </source>
</evidence>
<accession>A0A1Q9YKG1</accession>
<dbReference type="EMBL" id="MPJZ01000052">
    <property type="protein sequence ID" value="OLU45134.1"/>
    <property type="molecule type" value="Genomic_DNA"/>
</dbReference>